<name>F8L4I5_SIMNZ</name>
<protein>
    <submittedName>
        <fullName evidence="1">Uncharacterized protein</fullName>
    </submittedName>
</protein>
<accession>F8L4I5</accession>
<reference evidence="1 2" key="2">
    <citation type="journal article" date="2011" name="Mol. Biol. Evol.">
        <title>Unity in variety--the pan-genome of the Chlamydiae.</title>
        <authorList>
            <person name="Collingro A."/>
            <person name="Tischler P."/>
            <person name="Weinmaier T."/>
            <person name="Penz T."/>
            <person name="Heinz E."/>
            <person name="Brunham R.C."/>
            <person name="Read T.D."/>
            <person name="Bavoil P.M."/>
            <person name="Sachse K."/>
            <person name="Kahane S."/>
            <person name="Friedman M.G."/>
            <person name="Rattei T."/>
            <person name="Myers G.S."/>
            <person name="Horn M."/>
        </authorList>
    </citation>
    <scope>NUCLEOTIDE SEQUENCE [LARGE SCALE GENOMIC DNA]</scope>
    <source>
        <strain evidence="2">ATCC VR-1471 / Z</strain>
    </source>
</reference>
<dbReference type="SUPFAM" id="SSF53448">
    <property type="entry name" value="Nucleotide-diphospho-sugar transferases"/>
    <property type="match status" value="1"/>
</dbReference>
<dbReference type="AlphaFoldDB" id="F8L4I5"/>
<gene>
    <name evidence="1" type="ordered locus">SNE_A23590</name>
</gene>
<dbReference type="Gene3D" id="3.90.550.10">
    <property type="entry name" value="Spore Coat Polysaccharide Biosynthesis Protein SpsA, Chain A"/>
    <property type="match status" value="1"/>
</dbReference>
<keyword evidence="2" id="KW-1185">Reference proteome</keyword>
<dbReference type="STRING" id="331113.SNE_A23590"/>
<dbReference type="KEGG" id="sng:SNE_A23590"/>
<dbReference type="EMBL" id="FR872582">
    <property type="protein sequence ID" value="CCB90236.1"/>
    <property type="molecule type" value="Genomic_DNA"/>
</dbReference>
<evidence type="ECO:0000313" key="2">
    <source>
        <dbReference type="Proteomes" id="UP000000496"/>
    </source>
</evidence>
<dbReference type="eggNOG" id="COG1442">
    <property type="taxonomic scope" value="Bacteria"/>
</dbReference>
<organism evidence="1 2">
    <name type="scientific">Simkania negevensis (strain ATCC VR-1471 / DSM 27360 / Z)</name>
    <dbReference type="NCBI Taxonomy" id="331113"/>
    <lineage>
        <taxon>Bacteria</taxon>
        <taxon>Pseudomonadati</taxon>
        <taxon>Chlamydiota</taxon>
        <taxon>Chlamydiia</taxon>
        <taxon>Parachlamydiales</taxon>
        <taxon>Simkaniaceae</taxon>
        <taxon>Simkania</taxon>
    </lineage>
</organism>
<dbReference type="HOGENOM" id="CLU_1110809_0_0_0"/>
<evidence type="ECO:0000313" key="1">
    <source>
        <dbReference type="EMBL" id="CCB90236.1"/>
    </source>
</evidence>
<reference key="1">
    <citation type="journal article" date="2011" name="Mol. Biol. Evol.">
        <title>Unity in variety -- the pan-genome of the Chlamydiae.</title>
        <authorList>
            <person name="Collingro A."/>
            <person name="Tischler P."/>
            <person name="Weinmaier T."/>
            <person name="Penz T."/>
            <person name="Heinz E."/>
            <person name="Brunham R.C."/>
            <person name="Read T.D."/>
            <person name="Bavoil P.M."/>
            <person name="Sachse K."/>
            <person name="Kahane S."/>
            <person name="Friedman M.G."/>
            <person name="Rattei T."/>
            <person name="Myers G.S.A."/>
            <person name="Horn M."/>
        </authorList>
    </citation>
    <scope>NUCLEOTIDE SEQUENCE</scope>
    <source>
        <strain>Z</strain>
    </source>
</reference>
<sequence>MKTEGILTGCDEPHEWMLKIWWHYYSQTNTYPVAFCDFGMSKSARIWCEKRGTIIDPKVPQNIPVPKEDVDPKLWIEWEQTYTDIIWTSRQVWFQKPYAITQSPFDQTIWLDLDTFVIKPLTPLMEASDESGLAMCRCYDKSIFNSGVISFQTKLPLIQEWADTTTTTTHKFIGDQDVLNYLIQTQNFPIKDMPTIFNRRFQHGITDDTFIIHFSGAFKKEMFEKIYSPNFQ</sequence>
<dbReference type="OrthoDB" id="20904at2"/>
<dbReference type="InterPro" id="IPR029044">
    <property type="entry name" value="Nucleotide-diphossugar_trans"/>
</dbReference>
<dbReference type="Proteomes" id="UP000000496">
    <property type="component" value="Chromosome gsn.131"/>
</dbReference>
<dbReference type="RefSeq" id="WP_013944701.1">
    <property type="nucleotide sequence ID" value="NC_015713.1"/>
</dbReference>
<proteinExistence type="predicted"/>